<evidence type="ECO:0000313" key="1">
    <source>
        <dbReference type="Proteomes" id="UP001732720"/>
    </source>
</evidence>
<proteinExistence type="predicted"/>
<protein>
    <submittedName>
        <fullName evidence="2">Afadin isoform X3</fullName>
    </submittedName>
</protein>
<reference evidence="2" key="1">
    <citation type="submission" date="2025-08" db="UniProtKB">
        <authorList>
            <consortium name="RefSeq"/>
        </authorList>
    </citation>
    <scope>IDENTIFICATION</scope>
</reference>
<keyword evidence="1" id="KW-1185">Reference proteome</keyword>
<accession>A0AC58MA24</accession>
<name>A0AC58MA24_CASCN</name>
<gene>
    <name evidence="2" type="primary">Afdn</name>
</gene>
<dbReference type="RefSeq" id="XP_073926265.1">
    <property type="nucleotide sequence ID" value="XM_074070164.1"/>
</dbReference>
<sequence>MSAGGRDEERRKLADIIHHWNANRLDLFEISQPTEDLEFHGVMRFYFQDKAAGNFATKCIRVSSTATTQDVIETLAEKFRPDMRMLSSPKYSLYEVHVSGERRLDMDEKPLVVQLNWNKDDREGRFVLKNENDAIPAKKAQSNGPEKQEKEGVIQNFKRTLSKKEKKEKKKKEKEALRQASDKEDRPSQGDDNENSRLAAEVYKDMPETSFTRTISNPEVVMKRRRQQKLEKRMQEFRSSDGRPDSGGTLRIYADSLKPNIPYKTILLSTTDPADFAVAEALEKYGLEKENPKDFCIARVMLPPGAQHSDERGAKEVILDDDECPLQIFREWPSDKGVLVFQLKRRPPDYIPKKSKKAVEGKLLKGKEKADGAGYGSALPPEKLPYLVELSPGRRNHFAYYSYHTYEDGSDSRDKPKLYRLQLSVTEVGTEKFDDNSIQLFGPGIQPHHCDLTNMDGVVTVTPRSMDAETCVDGQRISETTMLQSGMKVQFGSSHVFKFVDPSQDHALAKRSVDGGLMVKGQRHKSGTVQETTFDLGGDIHSGTALPSSRSTTRLDSDRVSSASSTAERGMVKPMIRVDQQQDYRRQESRTQETAGPELILPASIEFRESSEDSFLSAIINYTNSSTVHFKLSPTYALYMACRYVLSSQHRPDISPTERTHKVIAVVNKMVSMMEGVIQEVDQVDQKQKNIAGALAFWMANASELLNFIKQDRDLSRITLDAQDILAHLVQMAFKYLVHCLQSELNNCMPAFLDDPEENSLQRPKIDDVLHTLTGAMSLLRRCRVNAALTIQLFSQLFHFINMWLFNRLVTDPDSGLCSHYWGAIVRQQLGHIEAWAEKQGLELAADCHLSRIVQATTLLTMDKYAPDDIPNINSTCFKLNSLQLQALLQNYHCAPDEPFIPTELIENVVAVAENTADELARSDGRDVQLEEDPDLQLPFLLPEDGYSCDVVRNIPNGLQEFLDPLCQRGFCRLIPHARSPGTWTIHFEGADNESHLVRENTELAQPLRKEPEVITVTLKKQNGMGLSIVAAKRICHVCGTEGRPSKRKQDLPHVCTLQDSTVQGAGQDKLGIYVKSVVKGGAADVDGRLAAGDQLLSVDGRSLVGLSQERAAELMTRTSSVVTLEVAKQGAIYHGLATLLNQPSPMMQRISDRRGSGKPRPKSEGFELYSNSAQNGSPDSPQLPWAEYSEPKKLPGDDRLTRNRADHRSSPNVANQPPSPVGKSTYASGTAAKITSVSTGNLCTEEQTPPPRPEAYPIPTQTYTREYFTFPASKSQDRMAPPQNQWPNYEDKPHIPTDSHSSIAIQRVTRSQEELRDENAYQFERHRAEATMDRKSDSDMWINQSSSVESSTSSQEHLNHSSKSVTPASTLTKSGPGRWKTPAAVPPTPVAVSQPIRTDLPPPPPPPPVHYPSDFDGISMDLPLPPPPTSQVGPQSAQVAAAERKKREEHQRWYEKEKARLEEERERKRREQERKLGQMRTQSLNPPPFSPLATQQLKPEKPSTLQRPQETVIRELQPQQQPRTIERRDLQYITISKEELSSGDSLSPDPWKRDAREKLEKQQQRHIVDMLSREIHELQSKADRSAEESDRLRKLMLEWQFQKRLQEATQKDEDDEEEEDDDVDTMLIMQRLEAERRARQTAMPAISVLDLLQDEERRRQQQLEEIRKREAEDRSRQEEERRRQEEERVKRDAEEKRRQEEGYYSRLEAERRRQHEEAARRLLEPEEPGLCRPPLPRDYEPPSPSPAPSAPPPPPQRNTSYLKTQVLSPDSLFTAKFVAYNEEEEEEEEDCGPAGQDKYSSMRKSHGDLPPATLRPQQIPCQPRPASDGIFLSNSFQPPSATANSTAPIHRAGQPPSPPNKPRFCPRGHYKGPHSYLGSAGTVTGAHDVPRDPREKRTRSQDADVPGSTGAPENLTFKERQRLFSQGQDVSDKVKASRKLTELENELNTK</sequence>
<organism evidence="1 2">
    <name type="scientific">Castor canadensis</name>
    <name type="common">American beaver</name>
    <dbReference type="NCBI Taxonomy" id="51338"/>
    <lineage>
        <taxon>Eukaryota</taxon>
        <taxon>Metazoa</taxon>
        <taxon>Chordata</taxon>
        <taxon>Craniata</taxon>
        <taxon>Vertebrata</taxon>
        <taxon>Euteleostomi</taxon>
        <taxon>Mammalia</taxon>
        <taxon>Eutheria</taxon>
        <taxon>Euarchontoglires</taxon>
        <taxon>Glires</taxon>
        <taxon>Rodentia</taxon>
        <taxon>Castorimorpha</taxon>
        <taxon>Castoridae</taxon>
        <taxon>Castor</taxon>
    </lineage>
</organism>
<evidence type="ECO:0000313" key="2">
    <source>
        <dbReference type="RefSeq" id="XP_073926265.1"/>
    </source>
</evidence>
<dbReference type="Proteomes" id="UP001732720">
    <property type="component" value="Chromosome 1"/>
</dbReference>